<feature type="region of interest" description="Disordered" evidence="1">
    <location>
        <begin position="49"/>
        <end position="76"/>
    </location>
</feature>
<evidence type="ECO:0000256" key="1">
    <source>
        <dbReference type="SAM" id="MobiDB-lite"/>
    </source>
</evidence>
<reference evidence="3" key="1">
    <citation type="journal article" date="2019" name="Int. J. Syst. Evol. Microbiol.">
        <title>The Global Catalogue of Microorganisms (GCM) 10K type strain sequencing project: providing services to taxonomists for standard genome sequencing and annotation.</title>
        <authorList>
            <consortium name="The Broad Institute Genomics Platform"/>
            <consortium name="The Broad Institute Genome Sequencing Center for Infectious Disease"/>
            <person name="Wu L."/>
            <person name="Ma J."/>
        </authorList>
    </citation>
    <scope>NUCLEOTIDE SEQUENCE [LARGE SCALE GENOMIC DNA]</scope>
    <source>
        <strain evidence="3">NBRC 112502</strain>
    </source>
</reference>
<evidence type="ECO:0008006" key="4">
    <source>
        <dbReference type="Google" id="ProtNLM"/>
    </source>
</evidence>
<dbReference type="RefSeq" id="WP_284256241.1">
    <property type="nucleotide sequence ID" value="NZ_BSOS01000006.1"/>
</dbReference>
<comment type="caution">
    <text evidence="2">The sequence shown here is derived from an EMBL/GenBank/DDBJ whole genome shotgun (WGS) entry which is preliminary data.</text>
</comment>
<dbReference type="Proteomes" id="UP001156641">
    <property type="component" value="Unassembled WGS sequence"/>
</dbReference>
<keyword evidence="3" id="KW-1185">Reference proteome</keyword>
<proteinExistence type="predicted"/>
<evidence type="ECO:0000313" key="3">
    <source>
        <dbReference type="Proteomes" id="UP001156641"/>
    </source>
</evidence>
<sequence length="185" mass="18878">MRIKIPAAACAVTLAIVLSGCSDNMKKTFGLEANPPDAFQVGTQAPLSLPPELGVLPPPNPGEPRPQQVNAAQQGADALDTANALTSAPTTQSPGEQALLDQAGPAPSGDIRAQVNQNALIASKPPGFVAKLTGSGPVPAPTVDAGAEQRRLQENEALGQPATTGATPQDSNVKPGFFQSIWNAF</sequence>
<feature type="compositionally biased region" description="Polar residues" evidence="1">
    <location>
        <begin position="161"/>
        <end position="172"/>
    </location>
</feature>
<dbReference type="InterPro" id="IPR021395">
    <property type="entry name" value="DUF3035"/>
</dbReference>
<feature type="region of interest" description="Disordered" evidence="1">
    <location>
        <begin position="145"/>
        <end position="174"/>
    </location>
</feature>
<organism evidence="2 3">
    <name type="scientific">Acidocella aquatica</name>
    <dbReference type="NCBI Taxonomy" id="1922313"/>
    <lineage>
        <taxon>Bacteria</taxon>
        <taxon>Pseudomonadati</taxon>
        <taxon>Pseudomonadota</taxon>
        <taxon>Alphaproteobacteria</taxon>
        <taxon>Acetobacterales</taxon>
        <taxon>Acidocellaceae</taxon>
        <taxon>Acidocella</taxon>
    </lineage>
</organism>
<protein>
    <recommendedName>
        <fullName evidence="4">DUF3035 domain-containing protein</fullName>
    </recommendedName>
</protein>
<name>A0ABQ5ZZS7_9PROT</name>
<dbReference type="EMBL" id="BSOS01000006">
    <property type="protein sequence ID" value="GLR65725.1"/>
    <property type="molecule type" value="Genomic_DNA"/>
</dbReference>
<accession>A0ABQ5ZZS7</accession>
<gene>
    <name evidence="2" type="ORF">GCM10010909_04030</name>
</gene>
<dbReference type="PROSITE" id="PS51257">
    <property type="entry name" value="PROKAR_LIPOPROTEIN"/>
    <property type="match status" value="1"/>
</dbReference>
<evidence type="ECO:0000313" key="2">
    <source>
        <dbReference type="EMBL" id="GLR65725.1"/>
    </source>
</evidence>
<dbReference type="Pfam" id="PF11233">
    <property type="entry name" value="DUF3035"/>
    <property type="match status" value="1"/>
</dbReference>